<dbReference type="CDD" id="cd00082">
    <property type="entry name" value="HisKA"/>
    <property type="match status" value="1"/>
</dbReference>
<dbReference type="PANTHER" id="PTHR45436">
    <property type="entry name" value="SENSOR HISTIDINE KINASE YKOH"/>
    <property type="match status" value="1"/>
</dbReference>
<comment type="catalytic activity">
    <reaction evidence="1">
        <text>ATP + protein L-histidine = ADP + protein N-phospho-L-histidine.</text>
        <dbReference type="EC" id="2.7.13.3"/>
    </reaction>
</comment>
<name>A0ABX8ASE4_9HYPH</name>
<keyword evidence="10 11" id="KW-0472">Membrane</keyword>
<dbReference type="Proteomes" id="UP000680706">
    <property type="component" value="Chromosome"/>
</dbReference>
<evidence type="ECO:0000256" key="4">
    <source>
        <dbReference type="ARBA" id="ARBA00022553"/>
    </source>
</evidence>
<evidence type="ECO:0000259" key="13">
    <source>
        <dbReference type="PROSITE" id="PS50885"/>
    </source>
</evidence>
<feature type="domain" description="Histidine kinase" evidence="12">
    <location>
        <begin position="138"/>
        <end position="340"/>
    </location>
</feature>
<keyword evidence="6 11" id="KW-0812">Transmembrane</keyword>
<evidence type="ECO:0000256" key="5">
    <source>
        <dbReference type="ARBA" id="ARBA00022679"/>
    </source>
</evidence>
<dbReference type="InterPro" id="IPR003660">
    <property type="entry name" value="HAMP_dom"/>
</dbReference>
<dbReference type="InterPro" id="IPR005467">
    <property type="entry name" value="His_kinase_dom"/>
</dbReference>
<evidence type="ECO:0000256" key="8">
    <source>
        <dbReference type="ARBA" id="ARBA00022989"/>
    </source>
</evidence>
<reference evidence="14 15" key="1">
    <citation type="journal article" date="2021" name="Angew. Chem. Int. Ed. Engl.">
        <title>A novel family of nonribosomal peptides modulate collective behavior in Pseudovibrio bacteria isolated from marine sponges.</title>
        <authorList>
            <person name="Ioca L.P."/>
            <person name="Dai Y."/>
            <person name="Kunakom S."/>
            <person name="Diaz-Espinosa J."/>
            <person name="Krunic A."/>
            <person name="Crnkovic C.M."/>
            <person name="Orjala J."/>
            <person name="Sanchez L.M."/>
            <person name="Ferreira A.G."/>
            <person name="Berlinck R.G.S."/>
            <person name="Eustaquio A.S."/>
        </authorList>
    </citation>
    <scope>NUCLEOTIDE SEQUENCE [LARGE SCALE GENOMIC DNA]</scope>
    <source>
        <strain evidence="14 15">Ab134</strain>
    </source>
</reference>
<dbReference type="InterPro" id="IPR036097">
    <property type="entry name" value="HisK_dim/P_sf"/>
</dbReference>
<dbReference type="Gene3D" id="3.30.565.10">
    <property type="entry name" value="Histidine kinase-like ATPase, C-terminal domain"/>
    <property type="match status" value="1"/>
</dbReference>
<dbReference type="Pfam" id="PF00512">
    <property type="entry name" value="HisKA"/>
    <property type="match status" value="1"/>
</dbReference>
<dbReference type="EC" id="2.7.13.3" evidence="3"/>
<gene>
    <name evidence="14" type="ORF">KGB56_03875</name>
</gene>
<evidence type="ECO:0000256" key="9">
    <source>
        <dbReference type="ARBA" id="ARBA00023012"/>
    </source>
</evidence>
<dbReference type="InterPro" id="IPR003594">
    <property type="entry name" value="HATPase_dom"/>
</dbReference>
<feature type="transmembrane region" description="Helical" evidence="11">
    <location>
        <begin position="56"/>
        <end position="76"/>
    </location>
</feature>
<dbReference type="Pfam" id="PF00672">
    <property type="entry name" value="HAMP"/>
    <property type="match status" value="1"/>
</dbReference>
<dbReference type="InterPro" id="IPR036890">
    <property type="entry name" value="HATPase_C_sf"/>
</dbReference>
<proteinExistence type="predicted"/>
<keyword evidence="15" id="KW-1185">Reference proteome</keyword>
<evidence type="ECO:0000259" key="12">
    <source>
        <dbReference type="PROSITE" id="PS50109"/>
    </source>
</evidence>
<keyword evidence="9" id="KW-0902">Two-component regulatory system</keyword>
<evidence type="ECO:0000256" key="6">
    <source>
        <dbReference type="ARBA" id="ARBA00022692"/>
    </source>
</evidence>
<sequence length="345" mass="38383">MKYSHSLELKLIIRLSAVLVLSIFVMVIWLWIHLFIMHDPAQTSTHQRAFLEFFSNVGWVIPAMMLTSLGVIALTLRRSLLPLRQISSLAAQIRPKSLHQRLPTADLPSEISPLVGAINNMLSSIEEGFIEQRHFTENVAHELRTPLQVLGAGLEELEQTPRILILRADLERMARSVDQILAISRLETRFQEHQVYTELNEVAVSVLSYIAPLATRKNVSVSLEKSSEPVIVHGEQALISDLLRNLVENALAVSHSNAGICVHVKANGSLEVVDQGPGIPNHYKDKVFQRFWRLPESTTRGTGLGLAIVKDITTRCGAEISILDNLSGGSVFHVDFVLKQKGFSS</sequence>
<dbReference type="SMART" id="SM00304">
    <property type="entry name" value="HAMP"/>
    <property type="match status" value="1"/>
</dbReference>
<dbReference type="SMART" id="SM00388">
    <property type="entry name" value="HisKA"/>
    <property type="match status" value="1"/>
</dbReference>
<dbReference type="InterPro" id="IPR003661">
    <property type="entry name" value="HisK_dim/P_dom"/>
</dbReference>
<dbReference type="PRINTS" id="PR00344">
    <property type="entry name" value="BCTRLSENSOR"/>
</dbReference>
<dbReference type="PANTHER" id="PTHR45436:SF15">
    <property type="entry name" value="SENSOR HISTIDINE KINASE CUSS"/>
    <property type="match status" value="1"/>
</dbReference>
<dbReference type="GO" id="GO:0016301">
    <property type="term" value="F:kinase activity"/>
    <property type="evidence" value="ECO:0007669"/>
    <property type="project" value="UniProtKB-KW"/>
</dbReference>
<evidence type="ECO:0000313" key="15">
    <source>
        <dbReference type="Proteomes" id="UP000680706"/>
    </source>
</evidence>
<feature type="transmembrane region" description="Helical" evidence="11">
    <location>
        <begin position="12"/>
        <end position="36"/>
    </location>
</feature>
<evidence type="ECO:0000313" key="14">
    <source>
        <dbReference type="EMBL" id="QUS56586.1"/>
    </source>
</evidence>
<evidence type="ECO:0000256" key="1">
    <source>
        <dbReference type="ARBA" id="ARBA00000085"/>
    </source>
</evidence>
<evidence type="ECO:0000256" key="7">
    <source>
        <dbReference type="ARBA" id="ARBA00022777"/>
    </source>
</evidence>
<dbReference type="Pfam" id="PF02518">
    <property type="entry name" value="HATPase_c"/>
    <property type="match status" value="1"/>
</dbReference>
<evidence type="ECO:0000256" key="3">
    <source>
        <dbReference type="ARBA" id="ARBA00012438"/>
    </source>
</evidence>
<evidence type="ECO:0000256" key="10">
    <source>
        <dbReference type="ARBA" id="ARBA00023136"/>
    </source>
</evidence>
<keyword evidence="8 11" id="KW-1133">Transmembrane helix</keyword>
<evidence type="ECO:0000256" key="2">
    <source>
        <dbReference type="ARBA" id="ARBA00004141"/>
    </source>
</evidence>
<feature type="domain" description="HAMP" evidence="13">
    <location>
        <begin position="77"/>
        <end position="130"/>
    </location>
</feature>
<keyword evidence="5" id="KW-0808">Transferase</keyword>
<comment type="subcellular location">
    <subcellularLocation>
        <location evidence="2">Membrane</location>
        <topology evidence="2">Multi-pass membrane protein</topology>
    </subcellularLocation>
</comment>
<accession>A0ABX8ASE4</accession>
<dbReference type="SUPFAM" id="SSF47384">
    <property type="entry name" value="Homodimeric domain of signal transducing histidine kinase"/>
    <property type="match status" value="1"/>
</dbReference>
<dbReference type="PROSITE" id="PS50109">
    <property type="entry name" value="HIS_KIN"/>
    <property type="match status" value="1"/>
</dbReference>
<dbReference type="SMART" id="SM00387">
    <property type="entry name" value="HATPase_c"/>
    <property type="match status" value="1"/>
</dbReference>
<protein>
    <recommendedName>
        <fullName evidence="3">histidine kinase</fullName>
        <ecNumber evidence="3">2.7.13.3</ecNumber>
    </recommendedName>
</protein>
<organism evidence="14 15">
    <name type="scientific">Pseudovibrio brasiliensis</name>
    <dbReference type="NCBI Taxonomy" id="1898042"/>
    <lineage>
        <taxon>Bacteria</taxon>
        <taxon>Pseudomonadati</taxon>
        <taxon>Pseudomonadota</taxon>
        <taxon>Alphaproteobacteria</taxon>
        <taxon>Hyphomicrobiales</taxon>
        <taxon>Stappiaceae</taxon>
        <taxon>Pseudovibrio</taxon>
    </lineage>
</organism>
<keyword evidence="4" id="KW-0597">Phosphoprotein</keyword>
<dbReference type="SUPFAM" id="SSF55874">
    <property type="entry name" value="ATPase domain of HSP90 chaperone/DNA topoisomerase II/histidine kinase"/>
    <property type="match status" value="1"/>
</dbReference>
<dbReference type="InterPro" id="IPR050428">
    <property type="entry name" value="TCS_sensor_his_kinase"/>
</dbReference>
<dbReference type="Gene3D" id="1.10.287.130">
    <property type="match status" value="1"/>
</dbReference>
<dbReference type="EMBL" id="CP074126">
    <property type="protein sequence ID" value="QUS56586.1"/>
    <property type="molecule type" value="Genomic_DNA"/>
</dbReference>
<dbReference type="PROSITE" id="PS50885">
    <property type="entry name" value="HAMP"/>
    <property type="match status" value="1"/>
</dbReference>
<dbReference type="RefSeq" id="WP_075699591.1">
    <property type="nucleotide sequence ID" value="NZ_CP074126.1"/>
</dbReference>
<evidence type="ECO:0000256" key="11">
    <source>
        <dbReference type="SAM" id="Phobius"/>
    </source>
</evidence>
<dbReference type="InterPro" id="IPR004358">
    <property type="entry name" value="Sig_transdc_His_kin-like_C"/>
</dbReference>
<keyword evidence="7 14" id="KW-0418">Kinase</keyword>